<evidence type="ECO:0000256" key="6">
    <source>
        <dbReference type="ARBA" id="ARBA00023136"/>
    </source>
</evidence>
<feature type="transmembrane region" description="Helical" evidence="13">
    <location>
        <begin position="12"/>
        <end position="35"/>
    </location>
</feature>
<organism evidence="15 16">
    <name type="scientific">Candidatus Westeberhardia cardiocondylae</name>
    <dbReference type="NCBI Taxonomy" id="1594731"/>
    <lineage>
        <taxon>Bacteria</taxon>
        <taxon>Pseudomonadati</taxon>
        <taxon>Pseudomonadota</taxon>
        <taxon>Gammaproteobacteria</taxon>
        <taxon>Enterobacterales</taxon>
        <taxon>Enterobacteriaceae</taxon>
        <taxon>ant endosymbionts</taxon>
        <taxon>Candidatus Westeberhardia</taxon>
    </lineage>
</organism>
<keyword evidence="7" id="KW-0143">Chaperone</keyword>
<evidence type="ECO:0000259" key="14">
    <source>
        <dbReference type="PROSITE" id="PS50198"/>
    </source>
</evidence>
<keyword evidence="11 15" id="KW-0413">Isomerase</keyword>
<dbReference type="PANTHER" id="PTHR47529">
    <property type="entry name" value="PEPTIDYL-PROLYL CIS-TRANS ISOMERASE D"/>
    <property type="match status" value="1"/>
</dbReference>
<evidence type="ECO:0000256" key="10">
    <source>
        <dbReference type="ARBA" id="ARBA00042775"/>
    </source>
</evidence>
<sequence>MIINFKMVNYKFYKFFVFFLIFSFILTGIGNYLIFDDFDDYVVKINGRKIDYTILEQMAKIEFYQYKKKNNADIAKNEDYKIKEKIYQNVLSKLIDEILLAQYAEKLGLLVSEKRIKNVIFSIPDFHIDNKFSKEKFNIFLKNVGLTFFQYLNILKEKLIIQQLIHGISCGTFLLPIEVNELLKVICQSRKVRLAKFDPIRLKKNISSSGIQYSFDLNQDQFFSSEMFKVNFFLINRNDLYDQCSLNEEEIKSWYNKHINQFVILPKKRYSIIYTDRIDKAYEYFRRIHQGENFNILAKSVSIDPISAKKGGNIGWVDDCDSVFHEIKIANLKEIGQFSDIIKTSKGYSIIRLDQIQSREVFPLNVVYNYVVNMMKKEKSYKHYIFLKKRVMNILNKNNETYEKKLNNLEIIINKKIKKTNWLISNQIPVLLNSDKIKSLLINKSMLGIDGKVIKKFQFIDIDEHCFCVFSFIDYLNEKAKSFVEMVVGETNIVEKQKQLSYQTQIHVQNVLKNLKEKKKEEYEILKNSGFEFGVFRVFNFLCDNSILTRKIFSLPVPKLNEISYEIVNNEEGDIILVALHEVFLDTMNCQNNILSVDKLNFLFMNNAIFDTLLMYLRSVAKIKINEKFFVPN</sequence>
<feature type="coiled-coil region" evidence="12">
    <location>
        <begin position="392"/>
        <end position="419"/>
    </location>
</feature>
<feature type="domain" description="PpiC" evidence="14">
    <location>
        <begin position="264"/>
        <end position="355"/>
    </location>
</feature>
<evidence type="ECO:0000256" key="11">
    <source>
        <dbReference type="PROSITE-ProRule" id="PRU00278"/>
    </source>
</evidence>
<dbReference type="PANTHER" id="PTHR47529:SF1">
    <property type="entry name" value="PERIPLASMIC CHAPERONE PPID"/>
    <property type="match status" value="1"/>
</dbReference>
<evidence type="ECO:0000256" key="9">
    <source>
        <dbReference type="ARBA" id="ARBA00040743"/>
    </source>
</evidence>
<dbReference type="GO" id="GO:0005886">
    <property type="term" value="C:plasma membrane"/>
    <property type="evidence" value="ECO:0007669"/>
    <property type="project" value="UniProtKB-SubCell"/>
</dbReference>
<comment type="similarity">
    <text evidence="8">Belongs to the PpiD chaperone family.</text>
</comment>
<dbReference type="InterPro" id="IPR000297">
    <property type="entry name" value="PPIase_PpiC"/>
</dbReference>
<keyword evidence="12" id="KW-0175">Coiled coil</keyword>
<proteinExistence type="inferred from homology"/>
<dbReference type="Gene3D" id="1.10.4030.10">
    <property type="entry name" value="Porin chaperone SurA, peptide-binding domain"/>
    <property type="match status" value="1"/>
</dbReference>
<keyword evidence="11" id="KW-0697">Rotamase</keyword>
<protein>
    <recommendedName>
        <fullName evidence="9">Periplasmic chaperone PpiD</fullName>
    </recommendedName>
    <alternativeName>
        <fullName evidence="10">Periplasmic folding chaperone</fullName>
    </alternativeName>
</protein>
<dbReference type="STRING" id="1594731.WEOB_180"/>
<evidence type="ECO:0000313" key="15">
    <source>
        <dbReference type="EMBL" id="CEN32133.1"/>
    </source>
</evidence>
<keyword evidence="16" id="KW-1185">Reference proteome</keyword>
<dbReference type="Pfam" id="PF13624">
    <property type="entry name" value="SurA_N_3"/>
    <property type="match status" value="1"/>
</dbReference>
<dbReference type="KEGG" id="wca:WEOB_180"/>
<reference evidence="16" key="1">
    <citation type="submission" date="2015-01" db="EMBL/GenBank/DDBJ databases">
        <authorList>
            <person name="Manzano-Marin A."/>
            <person name="Manzano-Marin A."/>
        </authorList>
    </citation>
    <scope>NUCLEOTIDE SEQUENCE [LARGE SCALE GENOMIC DNA]</scope>
    <source>
        <strain evidence="16">obscurior</strain>
    </source>
</reference>
<evidence type="ECO:0000256" key="12">
    <source>
        <dbReference type="SAM" id="Coils"/>
    </source>
</evidence>
<dbReference type="InterPro" id="IPR027304">
    <property type="entry name" value="Trigger_fact/SurA_dom_sf"/>
</dbReference>
<evidence type="ECO:0000256" key="5">
    <source>
        <dbReference type="ARBA" id="ARBA00022989"/>
    </source>
</evidence>
<comment type="subcellular location">
    <subcellularLocation>
        <location evidence="1">Cell inner membrane</location>
        <topology evidence="1">Single-pass type II membrane protein</topology>
        <orientation evidence="1">Periplasmic side</orientation>
    </subcellularLocation>
</comment>
<keyword evidence="5 13" id="KW-1133">Transmembrane helix</keyword>
<gene>
    <name evidence="15" type="primary">ppiD</name>
    <name evidence="15" type="ORF">WEOB_180</name>
</gene>
<dbReference type="Proteomes" id="UP000242753">
    <property type="component" value="Chromosome I"/>
</dbReference>
<evidence type="ECO:0000256" key="7">
    <source>
        <dbReference type="ARBA" id="ARBA00023186"/>
    </source>
</evidence>
<name>A0A0H5BWS8_9ENTR</name>
<evidence type="ECO:0000256" key="1">
    <source>
        <dbReference type="ARBA" id="ARBA00004382"/>
    </source>
</evidence>
<dbReference type="EMBL" id="LN774881">
    <property type="protein sequence ID" value="CEN32133.1"/>
    <property type="molecule type" value="Genomic_DNA"/>
</dbReference>
<dbReference type="InterPro" id="IPR046357">
    <property type="entry name" value="PPIase_dom_sf"/>
</dbReference>
<evidence type="ECO:0000313" key="16">
    <source>
        <dbReference type="Proteomes" id="UP000242753"/>
    </source>
</evidence>
<dbReference type="InterPro" id="IPR052029">
    <property type="entry name" value="PpiD_chaperone"/>
</dbReference>
<accession>A0A0H5BWS8</accession>
<dbReference type="SUPFAM" id="SSF109998">
    <property type="entry name" value="Triger factor/SurA peptide-binding domain-like"/>
    <property type="match status" value="1"/>
</dbReference>
<dbReference type="PROSITE" id="PS50198">
    <property type="entry name" value="PPIC_PPIASE_2"/>
    <property type="match status" value="1"/>
</dbReference>
<keyword evidence="6 13" id="KW-0472">Membrane</keyword>
<dbReference type="AlphaFoldDB" id="A0A0H5BWS8"/>
<evidence type="ECO:0000256" key="3">
    <source>
        <dbReference type="ARBA" id="ARBA00022519"/>
    </source>
</evidence>
<evidence type="ECO:0000256" key="13">
    <source>
        <dbReference type="SAM" id="Phobius"/>
    </source>
</evidence>
<evidence type="ECO:0000256" key="2">
    <source>
        <dbReference type="ARBA" id="ARBA00022475"/>
    </source>
</evidence>
<keyword evidence="2" id="KW-1003">Cell membrane</keyword>
<dbReference type="Pfam" id="PF00639">
    <property type="entry name" value="Rotamase"/>
    <property type="match status" value="1"/>
</dbReference>
<evidence type="ECO:0000256" key="4">
    <source>
        <dbReference type="ARBA" id="ARBA00022692"/>
    </source>
</evidence>
<evidence type="ECO:0000256" key="8">
    <source>
        <dbReference type="ARBA" id="ARBA00038408"/>
    </source>
</evidence>
<dbReference type="SUPFAM" id="SSF54534">
    <property type="entry name" value="FKBP-like"/>
    <property type="match status" value="1"/>
</dbReference>
<dbReference type="Gene3D" id="3.10.50.40">
    <property type="match status" value="1"/>
</dbReference>
<keyword evidence="4 13" id="KW-0812">Transmembrane</keyword>
<dbReference type="GO" id="GO:0003755">
    <property type="term" value="F:peptidyl-prolyl cis-trans isomerase activity"/>
    <property type="evidence" value="ECO:0007669"/>
    <property type="project" value="UniProtKB-KW"/>
</dbReference>
<keyword evidence="3" id="KW-0997">Cell inner membrane</keyword>